<organism evidence="1 2">
    <name type="scientific">Stephania yunnanensis</name>
    <dbReference type="NCBI Taxonomy" id="152371"/>
    <lineage>
        <taxon>Eukaryota</taxon>
        <taxon>Viridiplantae</taxon>
        <taxon>Streptophyta</taxon>
        <taxon>Embryophyta</taxon>
        <taxon>Tracheophyta</taxon>
        <taxon>Spermatophyta</taxon>
        <taxon>Magnoliopsida</taxon>
        <taxon>Ranunculales</taxon>
        <taxon>Menispermaceae</taxon>
        <taxon>Menispermoideae</taxon>
        <taxon>Cissampelideae</taxon>
        <taxon>Stephania</taxon>
    </lineage>
</organism>
<protein>
    <submittedName>
        <fullName evidence="1">Uncharacterized protein</fullName>
    </submittedName>
</protein>
<sequence length="71" mass="7901">MINPHILNRCVSLTSPKNPNCQKPYLVLGINAAAAIHYICHRFPSSSKNPKPPSLLPLSYSLFPTLHFFPS</sequence>
<comment type="caution">
    <text evidence="1">The sequence shown here is derived from an EMBL/GenBank/DDBJ whole genome shotgun (WGS) entry which is preliminary data.</text>
</comment>
<gene>
    <name evidence="1" type="ORF">Syun_025353</name>
</gene>
<keyword evidence="2" id="KW-1185">Reference proteome</keyword>
<accession>A0AAP0HR70</accession>
<name>A0AAP0HR70_9MAGN</name>
<dbReference type="EMBL" id="JBBNAF010000011">
    <property type="protein sequence ID" value="KAK9098308.1"/>
    <property type="molecule type" value="Genomic_DNA"/>
</dbReference>
<dbReference type="Proteomes" id="UP001420932">
    <property type="component" value="Unassembled WGS sequence"/>
</dbReference>
<evidence type="ECO:0000313" key="1">
    <source>
        <dbReference type="EMBL" id="KAK9098308.1"/>
    </source>
</evidence>
<evidence type="ECO:0000313" key="2">
    <source>
        <dbReference type="Proteomes" id="UP001420932"/>
    </source>
</evidence>
<proteinExistence type="predicted"/>
<reference evidence="1 2" key="1">
    <citation type="submission" date="2024-01" db="EMBL/GenBank/DDBJ databases">
        <title>Genome assemblies of Stephania.</title>
        <authorList>
            <person name="Yang L."/>
        </authorList>
    </citation>
    <scope>NUCLEOTIDE SEQUENCE [LARGE SCALE GENOMIC DNA]</scope>
    <source>
        <strain evidence="1">YNDBR</strain>
        <tissue evidence="1">Leaf</tissue>
    </source>
</reference>
<dbReference type="AlphaFoldDB" id="A0AAP0HR70"/>